<protein>
    <submittedName>
        <fullName evidence="7">MFS transporter</fullName>
    </submittedName>
</protein>
<dbReference type="EMBL" id="PDKZ01000002">
    <property type="protein sequence ID" value="PHH41007.1"/>
    <property type="molecule type" value="Genomic_DNA"/>
</dbReference>
<feature type="transmembrane region" description="Helical" evidence="6">
    <location>
        <begin position="66"/>
        <end position="85"/>
    </location>
</feature>
<dbReference type="InterPro" id="IPR036259">
    <property type="entry name" value="MFS_trans_sf"/>
</dbReference>
<keyword evidence="5 6" id="KW-0472">Membrane</keyword>
<dbReference type="PANTHER" id="PTHR23513">
    <property type="entry name" value="INTEGRAL MEMBRANE EFFLUX PROTEIN-RELATED"/>
    <property type="match status" value="1"/>
</dbReference>
<keyword evidence="3 6" id="KW-0812">Transmembrane</keyword>
<keyword evidence="4 6" id="KW-1133">Transmembrane helix</keyword>
<dbReference type="Proteomes" id="UP000222460">
    <property type="component" value="Unassembled WGS sequence"/>
</dbReference>
<organism evidence="7 8">
    <name type="scientific">Pseudomonas putida</name>
    <name type="common">Arthrobacter siderocapsulatus</name>
    <dbReference type="NCBI Taxonomy" id="303"/>
    <lineage>
        <taxon>Bacteria</taxon>
        <taxon>Pseudomonadati</taxon>
        <taxon>Pseudomonadota</taxon>
        <taxon>Gammaproteobacteria</taxon>
        <taxon>Pseudomonadales</taxon>
        <taxon>Pseudomonadaceae</taxon>
        <taxon>Pseudomonas</taxon>
    </lineage>
</organism>
<evidence type="ECO:0000313" key="8">
    <source>
        <dbReference type="Proteomes" id="UP000222460"/>
    </source>
</evidence>
<evidence type="ECO:0000256" key="2">
    <source>
        <dbReference type="ARBA" id="ARBA00022475"/>
    </source>
</evidence>
<evidence type="ECO:0000256" key="3">
    <source>
        <dbReference type="ARBA" id="ARBA00022692"/>
    </source>
</evidence>
<evidence type="ECO:0000256" key="4">
    <source>
        <dbReference type="ARBA" id="ARBA00022989"/>
    </source>
</evidence>
<comment type="subcellular location">
    <subcellularLocation>
        <location evidence="1">Cell membrane</location>
        <topology evidence="1">Multi-pass membrane protein</topology>
    </subcellularLocation>
</comment>
<sequence>MFKLLASYAITSICSWAIAFLIPLYVYEQTGSPVWTSLAFFAAMAPYILVTPFAGVWSDRYSKRRFLIGGDLINIVTGCLIYAAVITLSGSSLSITLLLLSFLLASVGATHHPVFQSIAPALIEGPKLHRFNAIVNASDNIIRIVAPIGVAALLAFSTKEQLLIGSIVGFALSLPLCFLLKEQGKPAPATTRVFTEIKAGLLYVIQQRELCSFVMLFFFCNFGFALIGASLVYVYTTLLAVPLSDVGYYYGLIGAGAVAGSAMGAFLVKRYPAGILIRRSCLLAGVFTLMGAMANDPWSLSALWALSTGCQSVVVIAFFTYRQQVVPQTILGRTVGVTRLIAYLAIPPASLLSGWLLLHFSSSAVILASGGLCIIFASLCAYFLARFERPVIYSDAQ</sequence>
<feature type="transmembrane region" description="Helical" evidence="6">
    <location>
        <begin position="91"/>
        <end position="110"/>
    </location>
</feature>
<evidence type="ECO:0000256" key="1">
    <source>
        <dbReference type="ARBA" id="ARBA00004651"/>
    </source>
</evidence>
<feature type="transmembrane region" description="Helical" evidence="6">
    <location>
        <begin position="213"/>
        <end position="235"/>
    </location>
</feature>
<dbReference type="AlphaFoldDB" id="A0A2C5W5V6"/>
<feature type="transmembrane region" description="Helical" evidence="6">
    <location>
        <begin position="162"/>
        <end position="180"/>
    </location>
</feature>
<name>A0A2C5W5V6_PSEPU</name>
<feature type="transmembrane region" description="Helical" evidence="6">
    <location>
        <begin position="275"/>
        <end position="294"/>
    </location>
</feature>
<feature type="transmembrane region" description="Helical" evidence="6">
    <location>
        <begin position="364"/>
        <end position="385"/>
    </location>
</feature>
<comment type="caution">
    <text evidence="7">The sequence shown here is derived from an EMBL/GenBank/DDBJ whole genome shotgun (WGS) entry which is preliminary data.</text>
</comment>
<feature type="transmembrane region" description="Helical" evidence="6">
    <location>
        <begin position="300"/>
        <end position="319"/>
    </location>
</feature>
<dbReference type="Pfam" id="PF07690">
    <property type="entry name" value="MFS_1"/>
    <property type="match status" value="1"/>
</dbReference>
<dbReference type="SUPFAM" id="SSF103473">
    <property type="entry name" value="MFS general substrate transporter"/>
    <property type="match status" value="1"/>
</dbReference>
<dbReference type="PANTHER" id="PTHR23513:SF6">
    <property type="entry name" value="MAJOR FACILITATOR SUPERFAMILY ASSOCIATED DOMAIN-CONTAINING PROTEIN"/>
    <property type="match status" value="1"/>
</dbReference>
<dbReference type="CDD" id="cd06173">
    <property type="entry name" value="MFS_MefA_like"/>
    <property type="match status" value="1"/>
</dbReference>
<proteinExistence type="predicted"/>
<evidence type="ECO:0000256" key="6">
    <source>
        <dbReference type="SAM" id="Phobius"/>
    </source>
</evidence>
<reference evidence="8" key="1">
    <citation type="submission" date="2017-10" db="EMBL/GenBank/DDBJ databases">
        <title>FDA dAtabase for Regulatory Grade micrObial Sequences (FDA-ARGOS): Supporting development and validation of Infectious Disease Dx tests.</title>
        <authorList>
            <person name="Goldberg B."/>
            <person name="Campos J."/>
            <person name="Tallon L."/>
            <person name="Sadzewicz L."/>
            <person name="Ott S."/>
            <person name="Zhao X."/>
            <person name="Nagaraj S."/>
            <person name="Vavikolanu K."/>
            <person name="Aluvathingal J."/>
            <person name="Nadendla S."/>
            <person name="Geyer C."/>
            <person name="Sichtig H."/>
        </authorList>
    </citation>
    <scope>NUCLEOTIDE SEQUENCE [LARGE SCALE GENOMIC DNA]</scope>
    <source>
        <strain evidence="8">FDAARGOS_376</strain>
    </source>
</reference>
<gene>
    <name evidence="7" type="ORF">CRX57_12760</name>
</gene>
<feature type="transmembrane region" description="Helical" evidence="6">
    <location>
        <begin position="340"/>
        <end position="358"/>
    </location>
</feature>
<dbReference type="InterPro" id="IPR011701">
    <property type="entry name" value="MFS"/>
</dbReference>
<evidence type="ECO:0000313" key="7">
    <source>
        <dbReference type="EMBL" id="PHH41007.1"/>
    </source>
</evidence>
<dbReference type="RefSeq" id="WP_098965850.1">
    <property type="nucleotide sequence ID" value="NZ_PDKZ01000002.1"/>
</dbReference>
<feature type="transmembrane region" description="Helical" evidence="6">
    <location>
        <begin position="247"/>
        <end position="268"/>
    </location>
</feature>
<dbReference type="GO" id="GO:0005886">
    <property type="term" value="C:plasma membrane"/>
    <property type="evidence" value="ECO:0007669"/>
    <property type="project" value="UniProtKB-SubCell"/>
</dbReference>
<feature type="transmembrane region" description="Helical" evidence="6">
    <location>
        <begin position="7"/>
        <end position="27"/>
    </location>
</feature>
<evidence type="ECO:0000256" key="5">
    <source>
        <dbReference type="ARBA" id="ARBA00023136"/>
    </source>
</evidence>
<accession>A0A2C5W5V6</accession>
<dbReference type="Gene3D" id="1.20.1250.20">
    <property type="entry name" value="MFS general substrate transporter like domains"/>
    <property type="match status" value="1"/>
</dbReference>
<feature type="transmembrane region" description="Helical" evidence="6">
    <location>
        <begin position="33"/>
        <end position="54"/>
    </location>
</feature>
<dbReference type="GO" id="GO:0022857">
    <property type="term" value="F:transmembrane transporter activity"/>
    <property type="evidence" value="ECO:0007669"/>
    <property type="project" value="InterPro"/>
</dbReference>
<keyword evidence="2" id="KW-1003">Cell membrane</keyword>